<dbReference type="Proteomes" id="UP001056429">
    <property type="component" value="Unassembled WGS sequence"/>
</dbReference>
<accession>A0A9J6P741</accession>
<evidence type="ECO:0000313" key="2">
    <source>
        <dbReference type="Proteomes" id="UP001056429"/>
    </source>
</evidence>
<dbReference type="EMBL" id="JAGSOJ010000006">
    <property type="protein sequence ID" value="MCM1992419.1"/>
    <property type="molecule type" value="Genomic_DNA"/>
</dbReference>
<comment type="caution">
    <text evidence="1">The sequence shown here is derived from an EMBL/GenBank/DDBJ whole genome shotgun (WGS) entry which is preliminary data.</text>
</comment>
<protein>
    <submittedName>
        <fullName evidence="1">Uncharacterized protein</fullName>
    </submittedName>
</protein>
<organism evidence="1 2">
    <name type="scientific">Oceanirhabdus seepicola</name>
    <dbReference type="NCBI Taxonomy" id="2828781"/>
    <lineage>
        <taxon>Bacteria</taxon>
        <taxon>Bacillati</taxon>
        <taxon>Bacillota</taxon>
        <taxon>Clostridia</taxon>
        <taxon>Eubacteriales</taxon>
        <taxon>Clostridiaceae</taxon>
        <taxon>Oceanirhabdus</taxon>
    </lineage>
</organism>
<name>A0A9J6P741_9CLOT</name>
<dbReference type="AlphaFoldDB" id="A0A9J6P741"/>
<reference evidence="1" key="2">
    <citation type="submission" date="2021-04" db="EMBL/GenBank/DDBJ databases">
        <authorList>
            <person name="Dong X."/>
        </authorList>
    </citation>
    <scope>NUCLEOTIDE SEQUENCE</scope>
    <source>
        <strain evidence="1">ZWT</strain>
    </source>
</reference>
<reference evidence="1" key="1">
    <citation type="journal article" date="2021" name="mSystems">
        <title>Bacteria and Archaea Synergistically Convert Glycine Betaine to Biogenic Methane in the Formosa Cold Seep of the South China Sea.</title>
        <authorList>
            <person name="Li L."/>
            <person name="Zhang W."/>
            <person name="Zhang S."/>
            <person name="Song L."/>
            <person name="Sun Q."/>
            <person name="Zhang H."/>
            <person name="Xiang H."/>
            <person name="Dong X."/>
        </authorList>
    </citation>
    <scope>NUCLEOTIDE SEQUENCE</scope>
    <source>
        <strain evidence="1">ZWT</strain>
    </source>
</reference>
<proteinExistence type="predicted"/>
<keyword evidence="2" id="KW-1185">Reference proteome</keyword>
<evidence type="ECO:0000313" key="1">
    <source>
        <dbReference type="EMBL" id="MCM1992419.1"/>
    </source>
</evidence>
<sequence>MFLTLRVEVKYDELKNRLEIENFTGRTKIAIEQDFYASIYQSNIIELTR</sequence>
<gene>
    <name evidence="1" type="ORF">KDK92_22125</name>
</gene>
<dbReference type="RefSeq" id="WP_250861585.1">
    <property type="nucleotide sequence ID" value="NZ_JAGSOJ010000006.1"/>
</dbReference>